<keyword evidence="1" id="KW-0732">Signal</keyword>
<dbReference type="Proteomes" id="UP001164746">
    <property type="component" value="Chromosome 13"/>
</dbReference>
<gene>
    <name evidence="2" type="ORF">MAR_036830</name>
</gene>
<evidence type="ECO:0000256" key="1">
    <source>
        <dbReference type="SAM" id="SignalP"/>
    </source>
</evidence>
<feature type="signal peptide" evidence="1">
    <location>
        <begin position="1"/>
        <end position="22"/>
    </location>
</feature>
<keyword evidence="3" id="KW-1185">Reference proteome</keyword>
<proteinExistence type="predicted"/>
<sequence>MVQKLSLEVLVTVLGCINVVTSSHFRGGSIFWKPTGNGYEVEFSAKLGYEYGWNSCSSSNLNVYQTSTDVAWKCVSGCPVNGTVVNANRPGFTCTGFDIAQDWERTESTFSYVFPGAGTYVIEYTDGAWINALGSGNWRLTTTVNLHSRSDTHAPNFSPVVPAKPNCDLTIDATQNKSGVYALAITIEDKPTSTITIGSTPYAPSRVISSVPLQFVLLTPDLPTRSCSDKPIFLDPTPSQNDVLVYRQGDIVYLSFYATSRATTIRSFTLLDPPINIRQSALRNDDRFRPAVYAIDITWSPVAADRGSKTICVEATDNYTY</sequence>
<dbReference type="EMBL" id="CP111024">
    <property type="protein sequence ID" value="WAR23161.1"/>
    <property type="molecule type" value="Genomic_DNA"/>
</dbReference>
<evidence type="ECO:0000313" key="3">
    <source>
        <dbReference type="Proteomes" id="UP001164746"/>
    </source>
</evidence>
<organism evidence="2 3">
    <name type="scientific">Mya arenaria</name>
    <name type="common">Soft-shell clam</name>
    <dbReference type="NCBI Taxonomy" id="6604"/>
    <lineage>
        <taxon>Eukaryota</taxon>
        <taxon>Metazoa</taxon>
        <taxon>Spiralia</taxon>
        <taxon>Lophotrochozoa</taxon>
        <taxon>Mollusca</taxon>
        <taxon>Bivalvia</taxon>
        <taxon>Autobranchia</taxon>
        <taxon>Heteroconchia</taxon>
        <taxon>Euheterodonta</taxon>
        <taxon>Imparidentia</taxon>
        <taxon>Neoheterodontei</taxon>
        <taxon>Myida</taxon>
        <taxon>Myoidea</taxon>
        <taxon>Myidae</taxon>
        <taxon>Mya</taxon>
    </lineage>
</organism>
<feature type="chain" id="PRO_5046369089" evidence="1">
    <location>
        <begin position="23"/>
        <end position="321"/>
    </location>
</feature>
<protein>
    <submittedName>
        <fullName evidence="2">Uncharacterized protein</fullName>
    </submittedName>
</protein>
<name>A0ABY7FQG9_MYAAR</name>
<evidence type="ECO:0000313" key="2">
    <source>
        <dbReference type="EMBL" id="WAR23161.1"/>
    </source>
</evidence>
<reference evidence="2" key="1">
    <citation type="submission" date="2022-11" db="EMBL/GenBank/DDBJ databases">
        <title>Centuries of genome instability and evolution in soft-shell clam transmissible cancer (bioRxiv).</title>
        <authorList>
            <person name="Hart S.F.M."/>
            <person name="Yonemitsu M.A."/>
            <person name="Giersch R.M."/>
            <person name="Beal B.F."/>
            <person name="Arriagada G."/>
            <person name="Davis B.W."/>
            <person name="Ostrander E.A."/>
            <person name="Goff S.P."/>
            <person name="Metzger M.J."/>
        </authorList>
    </citation>
    <scope>NUCLEOTIDE SEQUENCE</scope>
    <source>
        <strain evidence="2">MELC-2E11</strain>
        <tissue evidence="2">Siphon/mantle</tissue>
    </source>
</reference>
<accession>A0ABY7FQG9</accession>